<keyword evidence="3" id="KW-1185">Reference proteome</keyword>
<name>A0ABP0KV24_9DINO</name>
<protein>
    <submittedName>
        <fullName evidence="2">Uncharacterized protein</fullName>
    </submittedName>
</protein>
<proteinExistence type="predicted"/>
<dbReference type="EMBL" id="CAXAMM010013180">
    <property type="protein sequence ID" value="CAK9030690.1"/>
    <property type="molecule type" value="Genomic_DNA"/>
</dbReference>
<evidence type="ECO:0000313" key="2">
    <source>
        <dbReference type="EMBL" id="CAK9030690.1"/>
    </source>
</evidence>
<accession>A0ABP0KV24</accession>
<feature type="region of interest" description="Disordered" evidence="1">
    <location>
        <begin position="395"/>
        <end position="424"/>
    </location>
</feature>
<feature type="compositionally biased region" description="Basic and acidic residues" evidence="1">
    <location>
        <begin position="90"/>
        <end position="103"/>
    </location>
</feature>
<reference evidence="2 3" key="1">
    <citation type="submission" date="2024-02" db="EMBL/GenBank/DDBJ databases">
        <authorList>
            <person name="Chen Y."/>
            <person name="Shah S."/>
            <person name="Dougan E. K."/>
            <person name="Thang M."/>
            <person name="Chan C."/>
        </authorList>
    </citation>
    <scope>NUCLEOTIDE SEQUENCE [LARGE SCALE GENOMIC DNA]</scope>
</reference>
<organism evidence="2 3">
    <name type="scientific">Durusdinium trenchii</name>
    <dbReference type="NCBI Taxonomy" id="1381693"/>
    <lineage>
        <taxon>Eukaryota</taxon>
        <taxon>Sar</taxon>
        <taxon>Alveolata</taxon>
        <taxon>Dinophyceae</taxon>
        <taxon>Suessiales</taxon>
        <taxon>Symbiodiniaceae</taxon>
        <taxon>Durusdinium</taxon>
    </lineage>
</organism>
<evidence type="ECO:0000313" key="3">
    <source>
        <dbReference type="Proteomes" id="UP001642464"/>
    </source>
</evidence>
<gene>
    <name evidence="2" type="ORF">SCF082_LOCUS19310</name>
</gene>
<sequence length="793" mass="86013">MFLSYISTQLVTFRVVGSVPREPACGFIKIRPPERNKCRWEATKRSLTSDLPTRKPQGCLNGDACLRCHLCPAGELKRRKGEQKAPGARGIEKAPREAERGEVSVEPELPSVGSKLHAAGQCKPCAWFWKADGCRNGASCGHCHMCPAGEAKARKQAKVAAIRAKGSVTGGTGETEAEPVMQPVQVMPAPVVYQAMVPQYPTLLTPWRQAGACPGCVCCTNCVPHTVPRAPCVAYFQVPPTAPVTSNCEAGDRRTLQELQSPVWAVTPVTSLPKVAPSLPSKGSALHADGRCSPCAWFWKPQGCHHGEECGRCHLCPASEIKVRRKAKAMAKDAMRAEQSDRPGHYGLREFSPASTGFETLSAQPAWRIKNQVQAAMNQVHVALADPYGDLPAGSCSLETGETGSEEEAEKGEKASSSSSMPGSMHRMQCGNCALVWQGFGQTCPRCHLCPGMEMKQKKDPVDHLHFEPRGAVVVGQSLPPIPPPVRSAPEFHEAQLPPAPSWESEPKFLQLETFGEEDHLEMDEEETIQDTKSRMAGPLPTLVEQTQVPLASLGSILHGTGTCKPCAWFWKPQGCRNGAECNHCHLCPAGESKNRRQAKMAAWRAEARHEEPQVSWRPPPGLEQDEPEPVVPVVLGSVGSAKHSTGECTLCPEAFTPEGCPKGPRCEKCHLCAAEFRAVYDEQKNTPAPSRACILCGKNQCSCPRIHMGVAAERLNLDDTVVPLELPSLGSVRHAKGNCSPCAWVWKPQGCHNGASCGRCHLCPPGEVKLRKKAKAREARHGSRKDFFCSSY</sequence>
<evidence type="ECO:0000256" key="1">
    <source>
        <dbReference type="SAM" id="MobiDB-lite"/>
    </source>
</evidence>
<comment type="caution">
    <text evidence="2">The sequence shown here is derived from an EMBL/GenBank/DDBJ whole genome shotgun (WGS) entry which is preliminary data.</text>
</comment>
<feature type="region of interest" description="Disordered" evidence="1">
    <location>
        <begin position="79"/>
        <end position="110"/>
    </location>
</feature>
<dbReference type="Proteomes" id="UP001642464">
    <property type="component" value="Unassembled WGS sequence"/>
</dbReference>